<organism evidence="8 9">
    <name type="scientific">Holothuria leucospilota</name>
    <name type="common">Black long sea cucumber</name>
    <name type="synonym">Mertensiothuria leucospilota</name>
    <dbReference type="NCBI Taxonomy" id="206669"/>
    <lineage>
        <taxon>Eukaryota</taxon>
        <taxon>Metazoa</taxon>
        <taxon>Echinodermata</taxon>
        <taxon>Eleutherozoa</taxon>
        <taxon>Echinozoa</taxon>
        <taxon>Holothuroidea</taxon>
        <taxon>Aspidochirotacea</taxon>
        <taxon>Aspidochirotida</taxon>
        <taxon>Holothuriidae</taxon>
        <taxon>Holothuria</taxon>
    </lineage>
</organism>
<dbReference type="EMBL" id="JAIZAY010000003">
    <property type="protein sequence ID" value="KAJ8045791.1"/>
    <property type="molecule type" value="Genomic_DNA"/>
</dbReference>
<feature type="domain" description="Fibronectin type-III" evidence="6">
    <location>
        <begin position="109"/>
        <end position="211"/>
    </location>
</feature>
<feature type="domain" description="Fibronectin type-III" evidence="6">
    <location>
        <begin position="516"/>
        <end position="624"/>
    </location>
</feature>
<dbReference type="SMART" id="SM00060">
    <property type="entry name" value="FN3"/>
    <property type="match status" value="4"/>
</dbReference>
<dbReference type="Pfam" id="PF00219">
    <property type="entry name" value="IGFBP"/>
    <property type="match status" value="1"/>
</dbReference>
<feature type="compositionally biased region" description="Basic and acidic residues" evidence="3">
    <location>
        <begin position="1079"/>
        <end position="1091"/>
    </location>
</feature>
<dbReference type="PANTHER" id="PTHR11348">
    <property type="entry name" value="CONNECTIVE TISSUE GROWTH FACTOR-RELATED"/>
    <property type="match status" value="1"/>
</dbReference>
<protein>
    <submittedName>
        <fullName evidence="8">Extracellular matrix protein FRAS1</fullName>
    </submittedName>
</protein>
<dbReference type="Gene3D" id="2.60.40.10">
    <property type="entry name" value="Immunoglobulins"/>
    <property type="match status" value="4"/>
</dbReference>
<keyword evidence="1" id="KW-0732">Signal</keyword>
<feature type="domain" description="VWFC" evidence="5">
    <location>
        <begin position="213"/>
        <end position="281"/>
    </location>
</feature>
<dbReference type="SUPFAM" id="SSF57184">
    <property type="entry name" value="Growth factor receptor domain"/>
    <property type="match status" value="1"/>
</dbReference>
<dbReference type="InterPro" id="IPR017891">
    <property type="entry name" value="Insulin_GF-bd_Cys-rich_CS"/>
</dbReference>
<dbReference type="SUPFAM" id="SSF57603">
    <property type="entry name" value="FnI-like domain"/>
    <property type="match status" value="3"/>
</dbReference>
<keyword evidence="4" id="KW-0812">Transmembrane</keyword>
<keyword evidence="2" id="KW-1015">Disulfide bond</keyword>
<dbReference type="PROSITE" id="PS51323">
    <property type="entry name" value="IGFBP_N_2"/>
    <property type="match status" value="1"/>
</dbReference>
<accession>A0A9Q1CI81</accession>
<feature type="transmembrane region" description="Helical" evidence="4">
    <location>
        <begin position="1005"/>
        <end position="1026"/>
    </location>
</feature>
<feature type="domain" description="VWFC" evidence="5">
    <location>
        <begin position="632"/>
        <end position="698"/>
    </location>
</feature>
<evidence type="ECO:0000259" key="7">
    <source>
        <dbReference type="PROSITE" id="PS51323"/>
    </source>
</evidence>
<dbReference type="SMART" id="SM00214">
    <property type="entry name" value="VWC"/>
    <property type="match status" value="6"/>
</dbReference>
<keyword evidence="9" id="KW-1185">Reference proteome</keyword>
<sequence>MFSVKRCKSSRGMVKSLLTIRRTYWILFIILFCQIKHSSCTDVCPLEYRLCSTWYCPRLPQHCPGNRAGADPCGCCTVCLRQVGERCSVPKQPCDAQFGLYCRDGRCRGQHNLQIRSATDSSINLRWDAFLPDSEIRGQYVVYHSTSFFEDISESVHGSEVGNQTVASVRNLDADTEYYFRLSYRIPGPDGLQLEGPLSEVALHRTGTPAPFGGCEHDGMHYDEGMTVIQSCDSACDCLLGTWICRPRGCPPGPDTMLNPINCKEISHPDDPECCSIIDCMEGPNDPDNPGSCQREGQKVHAHGETYYYGCDELCYCDNSQEFCSSRCPDPGTMIPDESTCPKPVLNAPAKGECCPFWSCPPPLTSCEINGNTYEDGEYFDLGCSMRCRCENSAVSCVNRCPPYEIPYFQKCANPRRVHVPGECCWQWECQEVTDSCLVVGENKNVTLQHGQKYEDGCETHCRCNHGELECIPFCVEPSKPQPTPLCPSPMVTKLRPDDCCKVIACHDPNEDSPNVVRNVSIYAFNASSITVAFSPPLNRQIVSQLNGYIIYYTNEAFRNLEVSEWNNLKQQFPPEVTIEGRIMIDIGQLQPNSTYYIQIQVSLPEDSRLQWANTVPHTDTIVVTTTEGLPQHCTFKSQVYQHNESFTDGCAALCQCKSGRTVCRERCPSTHLLPSGLCENPQLVVIKNECCPEWRCFPTDGDCTHKDKTYKNGMEWREACDTRCSCRNGRVNCSNICTAMTTQRPNCAYAVPAQVADTCCKEWVCYDNPHTAPSHPSVPVRASSIKLTIQAVNVSSQNVTIVWPALTDLQRQYIRQFQLKYRNLTYGSDQWLTEVDLRPEIPKFTLLNLRPAKSYVVMLVVLFGDTSGSMIHLQSNKVEVDTLWVPSKPYPGRPFDLFVLEVTKSTVTLRWDPLPFEIAQGISGWRLIVTDQNDNEVIASEIVERTAISYQITNLTENRIYHIQLLGLWDNGTLTHEVHSKTVEISLLQASRPVATVHRKAMRAVLGILFFIVILLIPVVVYMYIKVKRRYHNQYDVYARSTTINYDNSSTYEHVYEESPPQNLTEVTGGSEDNLLDPVRRDSEAGLLER</sequence>
<evidence type="ECO:0000313" key="9">
    <source>
        <dbReference type="Proteomes" id="UP001152320"/>
    </source>
</evidence>
<dbReference type="PROSITE" id="PS01208">
    <property type="entry name" value="VWFC_1"/>
    <property type="match status" value="2"/>
</dbReference>
<dbReference type="OrthoDB" id="365605at2759"/>
<dbReference type="InterPro" id="IPR000867">
    <property type="entry name" value="IGFBP-like"/>
</dbReference>
<evidence type="ECO:0000256" key="2">
    <source>
        <dbReference type="ARBA" id="ARBA00023157"/>
    </source>
</evidence>
<proteinExistence type="predicted"/>
<dbReference type="AlphaFoldDB" id="A0A9Q1CI81"/>
<dbReference type="PROSITE" id="PS50853">
    <property type="entry name" value="FN3"/>
    <property type="match status" value="3"/>
</dbReference>
<dbReference type="Pfam" id="PF00041">
    <property type="entry name" value="fn3"/>
    <property type="match status" value="1"/>
</dbReference>
<evidence type="ECO:0000256" key="1">
    <source>
        <dbReference type="ARBA" id="ARBA00022729"/>
    </source>
</evidence>
<dbReference type="SMART" id="SM00121">
    <property type="entry name" value="IB"/>
    <property type="match status" value="1"/>
</dbReference>
<dbReference type="InterPro" id="IPR009030">
    <property type="entry name" value="Growth_fac_rcpt_cys_sf"/>
</dbReference>
<evidence type="ECO:0000259" key="5">
    <source>
        <dbReference type="PROSITE" id="PS50184"/>
    </source>
</evidence>
<dbReference type="GO" id="GO:0005178">
    <property type="term" value="F:integrin binding"/>
    <property type="evidence" value="ECO:0007669"/>
    <property type="project" value="TreeGrafter"/>
</dbReference>
<feature type="domain" description="Fibronectin type-III" evidence="6">
    <location>
        <begin position="894"/>
        <end position="991"/>
    </location>
</feature>
<dbReference type="InterPro" id="IPR036116">
    <property type="entry name" value="FN3_sf"/>
</dbReference>
<gene>
    <name evidence="8" type="ORF">HOLleu_08874</name>
</gene>
<evidence type="ECO:0000259" key="6">
    <source>
        <dbReference type="PROSITE" id="PS50853"/>
    </source>
</evidence>
<evidence type="ECO:0000256" key="3">
    <source>
        <dbReference type="SAM" id="MobiDB-lite"/>
    </source>
</evidence>
<dbReference type="SUPFAM" id="SSF49265">
    <property type="entry name" value="Fibronectin type III"/>
    <property type="match status" value="2"/>
</dbReference>
<dbReference type="PANTHER" id="PTHR11348:SF34">
    <property type="entry name" value="EPIDERMAL CELL SURFACE RECEPTOR-RELATED"/>
    <property type="match status" value="1"/>
</dbReference>
<dbReference type="GO" id="GO:0005615">
    <property type="term" value="C:extracellular space"/>
    <property type="evidence" value="ECO:0007669"/>
    <property type="project" value="TreeGrafter"/>
</dbReference>
<comment type="caution">
    <text evidence="8">The sequence shown here is derived from an EMBL/GenBank/DDBJ whole genome shotgun (WGS) entry which is preliminary data.</text>
</comment>
<feature type="domain" description="VWFC" evidence="5">
    <location>
        <begin position="291"/>
        <end position="361"/>
    </location>
</feature>
<dbReference type="Proteomes" id="UP001152320">
    <property type="component" value="Chromosome 3"/>
</dbReference>
<feature type="domain" description="IGFBP N-terminal" evidence="7">
    <location>
        <begin position="40"/>
        <end position="110"/>
    </location>
</feature>
<dbReference type="InterPro" id="IPR013783">
    <property type="entry name" value="Ig-like_fold"/>
</dbReference>
<feature type="domain" description="VWFC" evidence="5">
    <location>
        <begin position="365"/>
        <end position="431"/>
    </location>
</feature>
<dbReference type="InterPro" id="IPR003961">
    <property type="entry name" value="FN3_dom"/>
</dbReference>
<dbReference type="CDD" id="cd00063">
    <property type="entry name" value="FN3"/>
    <property type="match status" value="4"/>
</dbReference>
<evidence type="ECO:0000313" key="8">
    <source>
        <dbReference type="EMBL" id="KAJ8045791.1"/>
    </source>
</evidence>
<dbReference type="InterPro" id="IPR050941">
    <property type="entry name" value="CCN"/>
</dbReference>
<dbReference type="PROSITE" id="PS00222">
    <property type="entry name" value="IGFBP_N_1"/>
    <property type="match status" value="1"/>
</dbReference>
<reference evidence="8" key="1">
    <citation type="submission" date="2021-10" db="EMBL/GenBank/DDBJ databases">
        <title>Tropical sea cucumber genome reveals ecological adaptation and Cuvierian tubules defense mechanism.</title>
        <authorList>
            <person name="Chen T."/>
        </authorList>
    </citation>
    <scope>NUCLEOTIDE SEQUENCE</scope>
    <source>
        <strain evidence="8">Nanhai2018</strain>
        <tissue evidence="8">Muscle</tissue>
    </source>
</reference>
<name>A0A9Q1CI81_HOLLE</name>
<evidence type="ECO:0000256" key="4">
    <source>
        <dbReference type="SAM" id="Phobius"/>
    </source>
</evidence>
<keyword evidence="4" id="KW-1133">Transmembrane helix</keyword>
<dbReference type="GO" id="GO:0045597">
    <property type="term" value="P:positive regulation of cell differentiation"/>
    <property type="evidence" value="ECO:0007669"/>
    <property type="project" value="TreeGrafter"/>
</dbReference>
<dbReference type="GO" id="GO:0007155">
    <property type="term" value="P:cell adhesion"/>
    <property type="evidence" value="ECO:0007669"/>
    <property type="project" value="TreeGrafter"/>
</dbReference>
<feature type="domain" description="VWFC" evidence="5">
    <location>
        <begin position="702"/>
        <end position="767"/>
    </location>
</feature>
<feature type="region of interest" description="Disordered" evidence="3">
    <location>
        <begin position="1059"/>
        <end position="1091"/>
    </location>
</feature>
<dbReference type="InterPro" id="IPR001007">
    <property type="entry name" value="VWF_dom"/>
</dbReference>
<dbReference type="PROSITE" id="PS50184">
    <property type="entry name" value="VWFC_2"/>
    <property type="match status" value="5"/>
</dbReference>
<keyword evidence="4" id="KW-0472">Membrane</keyword>